<feature type="compositionally biased region" description="Basic and acidic residues" evidence="2">
    <location>
        <begin position="193"/>
        <end position="205"/>
    </location>
</feature>
<evidence type="ECO:0000313" key="7">
    <source>
        <dbReference type="Proteomes" id="UP001152797"/>
    </source>
</evidence>
<dbReference type="EMBL" id="CAMXCT020003079">
    <property type="protein sequence ID" value="CAL1155668.1"/>
    <property type="molecule type" value="Genomic_DNA"/>
</dbReference>
<reference evidence="6 7" key="2">
    <citation type="submission" date="2024-05" db="EMBL/GenBank/DDBJ databases">
        <authorList>
            <person name="Chen Y."/>
            <person name="Shah S."/>
            <person name="Dougan E. K."/>
            <person name="Thang M."/>
            <person name="Chan C."/>
        </authorList>
    </citation>
    <scope>NUCLEOTIDE SEQUENCE [LARGE SCALE GENOMIC DNA]</scope>
</reference>
<comment type="caution">
    <text evidence="5">The sequence shown here is derived from an EMBL/GenBank/DDBJ whole genome shotgun (WGS) entry which is preliminary data.</text>
</comment>
<evidence type="ECO:0000256" key="1">
    <source>
        <dbReference type="SAM" id="Coils"/>
    </source>
</evidence>
<evidence type="ECO:0000259" key="4">
    <source>
        <dbReference type="PROSITE" id="PS50041"/>
    </source>
</evidence>
<feature type="region of interest" description="Disordered" evidence="2">
    <location>
        <begin position="171"/>
        <end position="209"/>
    </location>
</feature>
<name>A0A9P1D4I9_9DINO</name>
<keyword evidence="3" id="KW-1133">Transmembrane helix</keyword>
<feature type="domain" description="C-type lectin" evidence="4">
    <location>
        <begin position="1608"/>
        <end position="1669"/>
    </location>
</feature>
<feature type="transmembrane region" description="Helical" evidence="3">
    <location>
        <begin position="1479"/>
        <end position="1504"/>
    </location>
</feature>
<dbReference type="CDD" id="cd00037">
    <property type="entry name" value="CLECT"/>
    <property type="match status" value="1"/>
</dbReference>
<evidence type="ECO:0000256" key="2">
    <source>
        <dbReference type="SAM" id="MobiDB-lite"/>
    </source>
</evidence>
<evidence type="ECO:0000313" key="5">
    <source>
        <dbReference type="EMBL" id="CAI4002293.1"/>
    </source>
</evidence>
<feature type="coiled-coil region" evidence="1">
    <location>
        <begin position="216"/>
        <end position="243"/>
    </location>
</feature>
<keyword evidence="1" id="KW-0175">Coiled coil</keyword>
<dbReference type="PROSITE" id="PS50041">
    <property type="entry name" value="C_TYPE_LECTIN_2"/>
    <property type="match status" value="1"/>
</dbReference>
<organism evidence="5">
    <name type="scientific">Cladocopium goreaui</name>
    <dbReference type="NCBI Taxonomy" id="2562237"/>
    <lineage>
        <taxon>Eukaryota</taxon>
        <taxon>Sar</taxon>
        <taxon>Alveolata</taxon>
        <taxon>Dinophyceae</taxon>
        <taxon>Suessiales</taxon>
        <taxon>Symbiodiniaceae</taxon>
        <taxon>Cladocopium</taxon>
    </lineage>
</organism>
<evidence type="ECO:0000313" key="6">
    <source>
        <dbReference type="EMBL" id="CAL4789605.1"/>
    </source>
</evidence>
<sequence length="1748" mass="193430">MDVQLALEALVTVNEDHVPYILEWPDLSQMDGNAEATVLVVLKRQAGFLLAIPQGFIPDDLLARANRGEDAGPIGASTVLQLPGVLVEDGRQSQIGSDMNVLVVDVDAGLAQRLRAQTESEEIAFLFDAENPFAIPSPSALLQHAMEWVENAGAESGLAFYSADGQVEELEDVDGEGTPLSRRSTPPPKPRKPKPETSTRGEKPKRPTTASLAASLDSLLQLVPNLSSQMQDLSERQRQLEVKLKTPARASTFGLSQPLAATVAPASISSGAMAKVVATPPPKTRMSSSAGMLQGALFNQPADLLSLEEEKGVQSSLAGDSLARADLAQSQALTTLVGQIASNTSDPLMDLSSGVGPTASTRGAVGRKRLQAELASHSGSFYVSVLKAMARRMQPTTPASGTPLELLEKGICGTRYMERFGGYGRQRDLGLILYQIMGIMDFLQSENIGAVKDGLALLAVALDQAVMDGGKFDLASLLTLQEEPPASIYVNRQASSLSRAKAFSPLADQKWITVALAFVKELDVITAKRQEMSVGGGNPKALGSSSEAGPKAKPAPKKKGKAEEREIREFPRQFKRFSFSSAANEFPSGGPEPNLLKDEMTFDSWAICLPRWIMKSRADFAWHLRRSFACDFSTPQTSALSTTAFPLPLSALSSKGHGLSGLSRRRFLKLCRARVLHVVVFALNYMYLGRYPTLEELGRRPTALQFDIIARLRSLVAVCGSSREPFAIAPGRSGPKLGADILQLEKFMHECGAFQSGYLEGNVSFKDDPELLTAEEYPQLAPYRSLDAARLKLVGEGRWPMESFIDSTLWLPFLEPSFLWHGLPVDESCGPNFAYESRSECLKLVKVWDRNGLLKLFDRPAAEGLFCRVFNCFKSLEHDRQIGDRRRVNMAEMSYDGPSKHLPPGPLLCQMSCKKFKEKVVASVTDRRDFYHQARVSKERAQTNVLPFRFSRQELAETKALHEFDNEAKAKLVKDREIVGDHLAGERFAGAGEGQSNASLRKGAVVRAPISVSLCEELWLDTEKRGSHVLLDNGFRQWLRHLGEDPICEEEPVLPLVTPKASPLLYFDFVEFCGGVGAVSAAAVDMGLVVAPPLDLSKSKHYDLSDLRLLEWSIMMIEEGRFRSFLIAPPCTTFSPAAFPNLRSYRQPYGYSRLHPRVLHGNCLAFRSLILLRVGRRCRRPCGAEQPRRSKMRWLREWKALVESGSFEEAVIAACNFGSVHQKEFCFLIFLLSKDALQKKCTRDHQHVRIQGAFTKKSAAYTPELGIHLAKEFKSALRREAILADQEFSCVGLESVAVNDFVQVSKWDVVRSWFWKRARHINVLEVSAALHGIEKEAVKYPSSRFISLLDSSVARGALAKGRSTSRMLQPLLRRAAVIQLGFDLYPVFPFCPTRLNTADDPTRDCEIREPVPFSVYGLSGVDFRLLHRTGLKRFAANWLRLVLVALQFQRSDAAPSVSGSNEFVWLWTFRVLLSWILDFSFSLSAVALSGLWILSSILLVYFMLTGPKPSRLFWIFFLSVWSPCTGSRGVAGRFIPVVSAMEPNSALERKRAEQRAHVVLAGDRVVLDVCTAGFDDVLRPVIFFAQSGIPCNAWFYLLQGRTGGLSAWIGYTDLDQDTHYKWSDNTQDDFSNFAKNCTGREDEPDCKPEERQQQWYDWEGHDRGTFICKRNALLPVALLRNTSARSLITKQWSALLPVLVSSMESNVTKKNAMLKVDEIAKPVTSSKEGAAASAMPEPRLGFFKGSLF</sequence>
<dbReference type="Gene3D" id="3.10.100.10">
    <property type="entry name" value="Mannose-Binding Protein A, subunit A"/>
    <property type="match status" value="1"/>
</dbReference>
<gene>
    <name evidence="5" type="ORF">C1SCF055_LOCUS28258</name>
</gene>
<evidence type="ECO:0000256" key="3">
    <source>
        <dbReference type="SAM" id="Phobius"/>
    </source>
</evidence>
<feature type="region of interest" description="Disordered" evidence="2">
    <location>
        <begin position="533"/>
        <end position="565"/>
    </location>
</feature>
<dbReference type="InterPro" id="IPR016186">
    <property type="entry name" value="C-type_lectin-like/link_sf"/>
</dbReference>
<keyword evidence="7" id="KW-1185">Reference proteome</keyword>
<dbReference type="EMBL" id="CAMXCT010003079">
    <property type="protein sequence ID" value="CAI4002293.1"/>
    <property type="molecule type" value="Genomic_DNA"/>
</dbReference>
<dbReference type="EMBL" id="CAMXCT030003079">
    <property type="protein sequence ID" value="CAL4789605.1"/>
    <property type="molecule type" value="Genomic_DNA"/>
</dbReference>
<dbReference type="Proteomes" id="UP001152797">
    <property type="component" value="Unassembled WGS sequence"/>
</dbReference>
<reference evidence="5" key="1">
    <citation type="submission" date="2022-10" db="EMBL/GenBank/DDBJ databases">
        <authorList>
            <person name="Chen Y."/>
            <person name="Dougan E. K."/>
            <person name="Chan C."/>
            <person name="Rhodes N."/>
            <person name="Thang M."/>
        </authorList>
    </citation>
    <scope>NUCLEOTIDE SEQUENCE</scope>
</reference>
<protein>
    <recommendedName>
        <fullName evidence="4">C-type lectin domain-containing protein</fullName>
    </recommendedName>
</protein>
<dbReference type="SUPFAM" id="SSF56436">
    <property type="entry name" value="C-type lectin-like"/>
    <property type="match status" value="1"/>
</dbReference>
<keyword evidence="3" id="KW-0472">Membrane</keyword>
<dbReference type="InterPro" id="IPR016187">
    <property type="entry name" value="CTDL_fold"/>
</dbReference>
<accession>A0A9P1D4I9</accession>
<proteinExistence type="predicted"/>
<dbReference type="InterPro" id="IPR001304">
    <property type="entry name" value="C-type_lectin-like"/>
</dbReference>
<keyword evidence="3" id="KW-0812">Transmembrane</keyword>